<accession>A0ACA9NLS8</accession>
<dbReference type="EMBL" id="CAJVPT010022276">
    <property type="protein sequence ID" value="CAG8659256.1"/>
    <property type="molecule type" value="Genomic_DNA"/>
</dbReference>
<protein>
    <submittedName>
        <fullName evidence="1">9208_t:CDS:1</fullName>
    </submittedName>
</protein>
<sequence length="199" mass="22014">MGRVLLTGASGFIAAHVLDAFLKNGHFVRFTVRTQEKADQILQANMKYKDQLESVIVPAEGAYDVALQDNSLDGVIHTASPFHMNFSDPHELLKPAIQGTRGILEAIVRLAPNVKRLVITSSFAAMIHADEGRWPGHDYSEKDWNPVTMEQALTGEKITTYRASKTFAERAAWEFVSSSSPKPNFDLVTLCPPMVYGPI</sequence>
<evidence type="ECO:0000313" key="1">
    <source>
        <dbReference type="EMBL" id="CAG8659256.1"/>
    </source>
</evidence>
<feature type="non-terminal residue" evidence="1">
    <location>
        <position position="199"/>
    </location>
</feature>
<name>A0ACA9NLS8_9GLOM</name>
<proteinExistence type="predicted"/>
<keyword evidence="2" id="KW-1185">Reference proteome</keyword>
<organism evidence="1 2">
    <name type="scientific">Acaulospora colombiana</name>
    <dbReference type="NCBI Taxonomy" id="27376"/>
    <lineage>
        <taxon>Eukaryota</taxon>
        <taxon>Fungi</taxon>
        <taxon>Fungi incertae sedis</taxon>
        <taxon>Mucoromycota</taxon>
        <taxon>Glomeromycotina</taxon>
        <taxon>Glomeromycetes</taxon>
        <taxon>Diversisporales</taxon>
        <taxon>Acaulosporaceae</taxon>
        <taxon>Acaulospora</taxon>
    </lineage>
</organism>
<evidence type="ECO:0000313" key="2">
    <source>
        <dbReference type="Proteomes" id="UP000789525"/>
    </source>
</evidence>
<dbReference type="Proteomes" id="UP000789525">
    <property type="component" value="Unassembled WGS sequence"/>
</dbReference>
<comment type="caution">
    <text evidence="1">The sequence shown here is derived from an EMBL/GenBank/DDBJ whole genome shotgun (WGS) entry which is preliminary data.</text>
</comment>
<reference evidence="1" key="1">
    <citation type="submission" date="2021-06" db="EMBL/GenBank/DDBJ databases">
        <authorList>
            <person name="Kallberg Y."/>
            <person name="Tangrot J."/>
            <person name="Rosling A."/>
        </authorList>
    </citation>
    <scope>NUCLEOTIDE SEQUENCE</scope>
    <source>
        <strain evidence="1">CL356</strain>
    </source>
</reference>
<gene>
    <name evidence="1" type="ORF">ACOLOM_LOCUS8526</name>
</gene>